<name>C8PG46_9BACT</name>
<reference evidence="1 2" key="1">
    <citation type="submission" date="2009-07" db="EMBL/GenBank/DDBJ databases">
        <authorList>
            <person name="Madupu R."/>
            <person name="Sebastian Y."/>
            <person name="Durkin A.S."/>
            <person name="Torralba M."/>
            <person name="Methe B."/>
            <person name="Sutton G.G."/>
            <person name="Strausberg R.L."/>
            <person name="Nelson K.E."/>
        </authorList>
    </citation>
    <scope>NUCLEOTIDE SEQUENCE [LARGE SCALE GENOMIC DNA]</scope>
    <source>
        <strain evidence="1 2">RM3268</strain>
    </source>
</reference>
<protein>
    <submittedName>
        <fullName evidence="1">Uncharacterized protein</fullName>
    </submittedName>
</protein>
<comment type="caution">
    <text evidence="1">The sequence shown here is derived from an EMBL/GenBank/DDBJ whole genome shotgun (WGS) entry which is preliminary data.</text>
</comment>
<organism evidence="1 2">
    <name type="scientific">Campylobacter gracilis RM3268</name>
    <dbReference type="NCBI Taxonomy" id="553220"/>
    <lineage>
        <taxon>Bacteria</taxon>
        <taxon>Pseudomonadati</taxon>
        <taxon>Campylobacterota</taxon>
        <taxon>Epsilonproteobacteria</taxon>
        <taxon>Campylobacterales</taxon>
        <taxon>Campylobacteraceae</taxon>
        <taxon>Campylobacter</taxon>
    </lineage>
</organism>
<sequence>MLLSLCCIANYLKIALKFTHRRAVVLPLYRAISRRRISCADE</sequence>
<dbReference type="EMBL" id="ACYG01000019">
    <property type="protein sequence ID" value="EEV18084.1"/>
    <property type="molecule type" value="Genomic_DNA"/>
</dbReference>
<evidence type="ECO:0000313" key="2">
    <source>
        <dbReference type="Proteomes" id="UP000005709"/>
    </source>
</evidence>
<accession>C8PG46</accession>
<keyword evidence="2" id="KW-1185">Reference proteome</keyword>
<dbReference type="Proteomes" id="UP000005709">
    <property type="component" value="Unassembled WGS sequence"/>
</dbReference>
<evidence type="ECO:0000313" key="1">
    <source>
        <dbReference type="EMBL" id="EEV18084.1"/>
    </source>
</evidence>
<dbReference type="AlphaFoldDB" id="C8PG46"/>
<proteinExistence type="predicted"/>
<gene>
    <name evidence="1" type="ORF">CAMGR0001_0839</name>
</gene>